<dbReference type="InterPro" id="IPR003953">
    <property type="entry name" value="FAD-dep_OxRdtase_2_FAD-bd"/>
</dbReference>
<dbReference type="SUPFAM" id="SSF51905">
    <property type="entry name" value="FAD/NAD(P)-binding domain"/>
    <property type="match status" value="1"/>
</dbReference>
<dbReference type="Gene3D" id="3.50.50.60">
    <property type="entry name" value="FAD/NAD(P)-binding domain"/>
    <property type="match status" value="1"/>
</dbReference>
<dbReference type="PATRIC" id="fig|1280948.3.peg.726"/>
<gene>
    <name evidence="6" type="ORF">HY36_12450</name>
</gene>
<dbReference type="RefSeq" id="WP_035548540.1">
    <property type="nucleotide sequence ID" value="NZ_AWFH01000002.1"/>
</dbReference>
<dbReference type="InterPro" id="IPR050315">
    <property type="entry name" value="FAD-oxidoreductase_2"/>
</dbReference>
<dbReference type="SUPFAM" id="SSF56425">
    <property type="entry name" value="Succinate dehydrogenase/fumarate reductase flavoprotein, catalytic domain"/>
    <property type="match status" value="1"/>
</dbReference>
<dbReference type="GO" id="GO:0008202">
    <property type="term" value="P:steroid metabolic process"/>
    <property type="evidence" value="ECO:0007669"/>
    <property type="project" value="UniProtKB-ARBA"/>
</dbReference>
<sequence length="465" mass="48939">MLRESGKLPTETDVLVLGSGIAGHCAALAAAEAGAEVLLLEKSSQPGGSSAIAGGAFVFCGTEEQAAAGQKDSLDALRQDLLESGKNQNNPELIERFLDSQLETYTFLKRHGVKFELHVVPEPAISRAHVTGTGRAITVLHMAVQAEPRIHYASKSPGIRLHRSTRSGRVEGAAVLFGDQETFIQTRGGVILATGGFSRSRELLQTYAPELVSAVKHGGIANTGDGLMMASDLGAGHADLGYVSGSFGGGIRNYPHNEAKADEIPPLLFSFLEGGIMVNKHGVRFVNEGQSYKALSNIGMAQPEGIGFQIFDDRLMQRSHQDTSVNNYREALLAGYIQSSDSIAGLASLMGIDPMVLQRTLDEYNRHAAKGGDPEFGRAINLFPIDQPPYYIAATGNALTSTYGGITTDGDMAVLDWFGAPIEGVFAAGEVVGGFHGAGYYSASSLSSSATFGRIAGVNAAGAMT</sequence>
<dbReference type="AlphaFoldDB" id="A0A059E9N9"/>
<evidence type="ECO:0000256" key="2">
    <source>
        <dbReference type="ARBA" id="ARBA00022630"/>
    </source>
</evidence>
<evidence type="ECO:0000259" key="5">
    <source>
        <dbReference type="Pfam" id="PF00890"/>
    </source>
</evidence>
<dbReference type="InterPro" id="IPR036188">
    <property type="entry name" value="FAD/NAD-bd_sf"/>
</dbReference>
<dbReference type="Pfam" id="PF00890">
    <property type="entry name" value="FAD_binding_2"/>
    <property type="match status" value="1"/>
</dbReference>
<comment type="caution">
    <text evidence="6">The sequence shown here is derived from an EMBL/GenBank/DDBJ whole genome shotgun (WGS) entry which is preliminary data.</text>
</comment>
<evidence type="ECO:0000256" key="1">
    <source>
        <dbReference type="ARBA" id="ARBA00001974"/>
    </source>
</evidence>
<evidence type="ECO:0000313" key="7">
    <source>
        <dbReference type="Proteomes" id="UP000024547"/>
    </source>
</evidence>
<dbReference type="PANTHER" id="PTHR43400:SF10">
    <property type="entry name" value="3-OXOSTEROID 1-DEHYDROGENASE"/>
    <property type="match status" value="1"/>
</dbReference>
<organism evidence="6 7">
    <name type="scientific">Hyphomonas atlantica</name>
    <dbReference type="NCBI Taxonomy" id="1280948"/>
    <lineage>
        <taxon>Bacteria</taxon>
        <taxon>Pseudomonadati</taxon>
        <taxon>Pseudomonadota</taxon>
        <taxon>Alphaproteobacteria</taxon>
        <taxon>Hyphomonadales</taxon>
        <taxon>Hyphomonadaceae</taxon>
        <taxon>Hyphomonas</taxon>
    </lineage>
</organism>
<comment type="cofactor">
    <cofactor evidence="1">
        <name>FAD</name>
        <dbReference type="ChEBI" id="CHEBI:57692"/>
    </cofactor>
</comment>
<keyword evidence="3" id="KW-0274">FAD</keyword>
<dbReference type="STRING" id="1280948.HY36_12450"/>
<reference evidence="6 7" key="1">
    <citation type="journal article" date="2014" name="Antonie Van Leeuwenhoek">
        <title>Hyphomonas beringensis sp. nov. and Hyphomonas chukchiensis sp. nov., isolated from surface seawater of the Bering Sea and Chukchi Sea.</title>
        <authorList>
            <person name="Li C."/>
            <person name="Lai Q."/>
            <person name="Li G."/>
            <person name="Dong C."/>
            <person name="Wang J."/>
            <person name="Liao Y."/>
            <person name="Shao Z."/>
        </authorList>
    </citation>
    <scope>NUCLEOTIDE SEQUENCE [LARGE SCALE GENOMIC DNA]</scope>
    <source>
        <strain evidence="6 7">22II1-22F38</strain>
    </source>
</reference>
<keyword evidence="4" id="KW-0560">Oxidoreductase</keyword>
<dbReference type="PANTHER" id="PTHR43400">
    <property type="entry name" value="FUMARATE REDUCTASE"/>
    <property type="match status" value="1"/>
</dbReference>
<dbReference type="OrthoDB" id="3178130at2"/>
<evidence type="ECO:0000313" key="6">
    <source>
        <dbReference type="EMBL" id="KCZ64649.1"/>
    </source>
</evidence>
<proteinExistence type="predicted"/>
<dbReference type="Proteomes" id="UP000024547">
    <property type="component" value="Unassembled WGS sequence"/>
</dbReference>
<dbReference type="InterPro" id="IPR027477">
    <property type="entry name" value="Succ_DH/fumarate_Rdtase_cat_sf"/>
</dbReference>
<dbReference type="Gene3D" id="3.90.700.10">
    <property type="entry name" value="Succinate dehydrogenase/fumarate reductase flavoprotein, catalytic domain"/>
    <property type="match status" value="1"/>
</dbReference>
<dbReference type="eggNOG" id="COG1053">
    <property type="taxonomic scope" value="Bacteria"/>
</dbReference>
<protein>
    <recommendedName>
        <fullName evidence="5">FAD-dependent oxidoreductase 2 FAD-binding domain-containing protein</fullName>
    </recommendedName>
</protein>
<dbReference type="GO" id="GO:0016491">
    <property type="term" value="F:oxidoreductase activity"/>
    <property type="evidence" value="ECO:0007669"/>
    <property type="project" value="UniProtKB-KW"/>
</dbReference>
<dbReference type="EMBL" id="AWFH01000002">
    <property type="protein sequence ID" value="KCZ64649.1"/>
    <property type="molecule type" value="Genomic_DNA"/>
</dbReference>
<name>A0A059E9N9_9PROT</name>
<keyword evidence="2" id="KW-0285">Flavoprotein</keyword>
<evidence type="ECO:0000256" key="4">
    <source>
        <dbReference type="ARBA" id="ARBA00023002"/>
    </source>
</evidence>
<keyword evidence="7" id="KW-1185">Reference proteome</keyword>
<accession>A0A059E9N9</accession>
<dbReference type="PRINTS" id="PR00368">
    <property type="entry name" value="FADPNR"/>
</dbReference>
<feature type="domain" description="FAD-dependent oxidoreductase 2 FAD-binding" evidence="5">
    <location>
        <begin position="13"/>
        <end position="440"/>
    </location>
</feature>
<evidence type="ECO:0000256" key="3">
    <source>
        <dbReference type="ARBA" id="ARBA00022827"/>
    </source>
</evidence>